<dbReference type="Proteomes" id="UP001269081">
    <property type="component" value="Unassembled WGS sequence"/>
</dbReference>
<proteinExistence type="predicted"/>
<organism evidence="1 2">
    <name type="scientific">Flavobacterium piscis</name>
    <dbReference type="NCBI Taxonomy" id="1114874"/>
    <lineage>
        <taxon>Bacteria</taxon>
        <taxon>Pseudomonadati</taxon>
        <taxon>Bacteroidota</taxon>
        <taxon>Flavobacteriia</taxon>
        <taxon>Flavobacteriales</taxon>
        <taxon>Flavobacteriaceae</taxon>
        <taxon>Flavobacterium</taxon>
    </lineage>
</organism>
<evidence type="ECO:0000313" key="2">
    <source>
        <dbReference type="Proteomes" id="UP001269081"/>
    </source>
</evidence>
<dbReference type="EMBL" id="JAVDWQ010000014">
    <property type="protein sequence ID" value="MDR7211684.1"/>
    <property type="molecule type" value="Genomic_DNA"/>
</dbReference>
<accession>A0ABU1YBS0</accession>
<name>A0ABU1YBS0_9FLAO</name>
<reference evidence="1 2" key="1">
    <citation type="submission" date="2023-07" db="EMBL/GenBank/DDBJ databases">
        <title>Sorghum-associated microbial communities from plants grown in Nebraska, USA.</title>
        <authorList>
            <person name="Schachtman D."/>
        </authorList>
    </citation>
    <scope>NUCLEOTIDE SEQUENCE [LARGE SCALE GENOMIC DNA]</scope>
    <source>
        <strain evidence="1 2">4129</strain>
    </source>
</reference>
<keyword evidence="2" id="KW-1185">Reference proteome</keyword>
<sequence>MVTCQIITDFFGISHNVYVYAGLGFRSSHCPTLLNEIEKTKR</sequence>
<comment type="caution">
    <text evidence="1">The sequence shown here is derived from an EMBL/GenBank/DDBJ whole genome shotgun (WGS) entry which is preliminary data.</text>
</comment>
<protein>
    <submittedName>
        <fullName evidence="1">Uncharacterized protein</fullName>
    </submittedName>
</protein>
<evidence type="ECO:0000313" key="1">
    <source>
        <dbReference type="EMBL" id="MDR7211684.1"/>
    </source>
</evidence>
<gene>
    <name evidence="1" type="ORF">J2W48_003641</name>
</gene>